<dbReference type="Gene3D" id="3.20.20.70">
    <property type="entry name" value="Aldolase class I"/>
    <property type="match status" value="1"/>
</dbReference>
<proteinExistence type="inferred from homology"/>
<keyword evidence="3 10" id="KW-0285">Flavoprotein</keyword>
<evidence type="ECO:0000256" key="3">
    <source>
        <dbReference type="ARBA" id="ARBA00022630"/>
    </source>
</evidence>
<dbReference type="InterPro" id="IPR001269">
    <property type="entry name" value="DUS_fam"/>
</dbReference>
<comment type="similarity">
    <text evidence="11">Belongs to the dus family.</text>
</comment>
<feature type="binding site" evidence="10 13">
    <location>
        <begin position="224"/>
        <end position="226"/>
    </location>
    <ligand>
        <name>FMN</name>
        <dbReference type="ChEBI" id="CHEBI:58210"/>
    </ligand>
</feature>
<evidence type="ECO:0000256" key="6">
    <source>
        <dbReference type="ARBA" id="ARBA00022857"/>
    </source>
</evidence>
<sequence>MRQTPPPEHAVAPFTEVDPHRARQRFSIAPMLDWTDRHCRYFHRQLTGQTLLYTEMVTTGAILHGKGDYLAYSEEEHPLALQLGGSDPHALAQCAKRAEQRGYDEVNLNVGCPSDRVQNGRFGACLMGEAQLVADCVKAMKDSTSIPVTVKTRIGIDDQDSYEFLCEFIQTVAERGECDTFIVHARKAWLSGLSPKENREIPPLDYARVYQLKRDFPTLTIAINGGVKTLEEAKTHLQHLDGVMMGREAYQNPGILAQVDRELFGLDAAAADPAGVVQAMYPYIERELSDGASLGHITRHMLGLFQGIPGARQWRRYLSENAHKPGAGVAVVERALALVNLA</sequence>
<dbReference type="RefSeq" id="WP_268991105.1">
    <property type="nucleotide sequence ID" value="NZ_JAWIZJ010000006.1"/>
</dbReference>
<dbReference type="GO" id="GO:0010181">
    <property type="term" value="F:FMN binding"/>
    <property type="evidence" value="ECO:0007669"/>
    <property type="project" value="UniProtKB-UniRule"/>
</dbReference>
<feature type="binding site" evidence="10 13">
    <location>
        <position position="151"/>
    </location>
    <ligand>
        <name>FMN</name>
        <dbReference type="ChEBI" id="CHEBI:58210"/>
    </ligand>
</feature>
<evidence type="ECO:0000256" key="5">
    <source>
        <dbReference type="ARBA" id="ARBA00022694"/>
    </source>
</evidence>
<evidence type="ECO:0000313" key="15">
    <source>
        <dbReference type="EMBL" id="TCV05405.1"/>
    </source>
</evidence>
<evidence type="ECO:0000256" key="9">
    <source>
        <dbReference type="ARBA" id="ARBA00058013"/>
    </source>
</evidence>
<gene>
    <name evidence="10" type="primary">dusA</name>
    <name evidence="15" type="ORF">EDC54_10638</name>
</gene>
<accession>A0A4R3VMV7</accession>
<comment type="cofactor">
    <cofactor evidence="1 10 11 13">
        <name>FMN</name>
        <dbReference type="ChEBI" id="CHEBI:58210"/>
    </cofactor>
</comment>
<comment type="catalytic activity">
    <reaction evidence="10">
        <text>5,6-dihydrouridine(20) in tRNA + NADP(+) = uridine(20) in tRNA + NADPH + H(+)</text>
        <dbReference type="Rhea" id="RHEA:53336"/>
        <dbReference type="Rhea" id="RHEA-COMP:13533"/>
        <dbReference type="Rhea" id="RHEA-COMP:13534"/>
        <dbReference type="ChEBI" id="CHEBI:15378"/>
        <dbReference type="ChEBI" id="CHEBI:57783"/>
        <dbReference type="ChEBI" id="CHEBI:58349"/>
        <dbReference type="ChEBI" id="CHEBI:65315"/>
        <dbReference type="ChEBI" id="CHEBI:74443"/>
        <dbReference type="EC" id="1.3.1.91"/>
    </reaction>
</comment>
<evidence type="ECO:0000256" key="2">
    <source>
        <dbReference type="ARBA" id="ARBA00022555"/>
    </source>
</evidence>
<evidence type="ECO:0000259" key="14">
    <source>
        <dbReference type="Pfam" id="PF01207"/>
    </source>
</evidence>
<dbReference type="FunFam" id="3.20.20.70:FF:000083">
    <property type="entry name" value="tRNA-dihydrouridine(20/20a) synthase"/>
    <property type="match status" value="1"/>
</dbReference>
<dbReference type="NCBIfam" id="NF008774">
    <property type="entry name" value="PRK11815.1"/>
    <property type="match status" value="1"/>
</dbReference>
<dbReference type="NCBIfam" id="TIGR00742">
    <property type="entry name" value="yjbN"/>
    <property type="match status" value="1"/>
</dbReference>
<feature type="site" description="Interacts with tRNA" evidence="10">
    <location>
        <position position="199"/>
    </location>
</feature>
<organism evidence="15 16">
    <name type="scientific">Samsonia erythrinae</name>
    <dbReference type="NCBI Taxonomy" id="160434"/>
    <lineage>
        <taxon>Bacteria</taxon>
        <taxon>Pseudomonadati</taxon>
        <taxon>Pseudomonadota</taxon>
        <taxon>Gammaproteobacteria</taxon>
        <taxon>Enterobacterales</taxon>
        <taxon>Pectobacteriaceae</taxon>
        <taxon>Samsonia</taxon>
    </lineage>
</organism>
<keyword evidence="5 10" id="KW-0819">tRNA processing</keyword>
<keyword evidence="4 10" id="KW-0288">FMN</keyword>
<keyword evidence="2 10" id="KW-0820">tRNA-binding</keyword>
<dbReference type="InterPro" id="IPR004653">
    <property type="entry name" value="DusA"/>
</dbReference>
<feature type="binding site" evidence="10">
    <location>
        <begin position="30"/>
        <end position="32"/>
    </location>
    <ligand>
        <name>FMN</name>
        <dbReference type="ChEBI" id="CHEBI:58210"/>
    </ligand>
</feature>
<reference evidence="15 16" key="1">
    <citation type="submission" date="2019-03" db="EMBL/GenBank/DDBJ databases">
        <title>Genomic Encyclopedia of Type Strains, Phase IV (KMG-IV): sequencing the most valuable type-strain genomes for metagenomic binning, comparative biology and taxonomic classification.</title>
        <authorList>
            <person name="Goeker M."/>
        </authorList>
    </citation>
    <scope>NUCLEOTIDE SEQUENCE [LARGE SCALE GENOMIC DNA]</scope>
    <source>
        <strain evidence="15 16">DSM 16730</strain>
    </source>
</reference>
<dbReference type="PIRSF" id="PIRSF006621">
    <property type="entry name" value="Dus"/>
    <property type="match status" value="1"/>
</dbReference>
<dbReference type="PANTHER" id="PTHR42907:SF1">
    <property type="entry name" value="FMN-LINKED OXIDOREDUCTASES SUPERFAMILY PROTEIN"/>
    <property type="match status" value="1"/>
</dbReference>
<dbReference type="HAMAP" id="MF_02041">
    <property type="entry name" value="DusA_subfam"/>
    <property type="match status" value="1"/>
</dbReference>
<evidence type="ECO:0000256" key="1">
    <source>
        <dbReference type="ARBA" id="ARBA00001917"/>
    </source>
</evidence>
<evidence type="ECO:0000256" key="7">
    <source>
        <dbReference type="ARBA" id="ARBA00022884"/>
    </source>
</evidence>
<evidence type="ECO:0000313" key="16">
    <source>
        <dbReference type="Proteomes" id="UP000295433"/>
    </source>
</evidence>
<evidence type="ECO:0000256" key="12">
    <source>
        <dbReference type="PIRSR" id="PIRSR006621-1"/>
    </source>
</evidence>
<dbReference type="SUPFAM" id="SSF51395">
    <property type="entry name" value="FMN-linked oxidoreductases"/>
    <property type="match status" value="1"/>
</dbReference>
<dbReference type="InterPro" id="IPR035587">
    <property type="entry name" value="DUS-like_FMN-bd"/>
</dbReference>
<feature type="domain" description="DUS-like FMN-binding" evidence="14">
    <location>
        <begin position="28"/>
        <end position="328"/>
    </location>
</feature>
<comment type="catalytic activity">
    <reaction evidence="10">
        <text>5,6-dihydrouridine(20) in tRNA + NAD(+) = uridine(20) in tRNA + NADH + H(+)</text>
        <dbReference type="Rhea" id="RHEA:53340"/>
        <dbReference type="Rhea" id="RHEA-COMP:13533"/>
        <dbReference type="Rhea" id="RHEA-COMP:13534"/>
        <dbReference type="ChEBI" id="CHEBI:15378"/>
        <dbReference type="ChEBI" id="CHEBI:57540"/>
        <dbReference type="ChEBI" id="CHEBI:57945"/>
        <dbReference type="ChEBI" id="CHEBI:65315"/>
        <dbReference type="ChEBI" id="CHEBI:74443"/>
        <dbReference type="EC" id="1.3.1.91"/>
    </reaction>
</comment>
<dbReference type="GO" id="GO:0102264">
    <property type="term" value="F:tRNA-dihydrouridine20 synthase activity"/>
    <property type="evidence" value="ECO:0007669"/>
    <property type="project" value="UniProtKB-EC"/>
</dbReference>
<keyword evidence="6 10" id="KW-0521">NADP</keyword>
<keyword evidence="8 10" id="KW-0560">Oxidoreductase</keyword>
<protein>
    <recommendedName>
        <fullName evidence="10">tRNA-dihydrouridine(20/20a) synthase</fullName>
        <ecNumber evidence="10">1.3.1.91</ecNumber>
    </recommendedName>
    <alternativeName>
        <fullName evidence="10">U20-specific dihydrouridine synthase</fullName>
        <shortName evidence="10">U20-specific Dus</shortName>
    </alternativeName>
    <alternativeName>
        <fullName evidence="10">tRNA-dihydrouridine synthase A</fullName>
    </alternativeName>
</protein>
<dbReference type="GO" id="GO:0000049">
    <property type="term" value="F:tRNA binding"/>
    <property type="evidence" value="ECO:0007669"/>
    <property type="project" value="UniProtKB-UniRule"/>
</dbReference>
<dbReference type="EC" id="1.3.1.91" evidence="10"/>
<dbReference type="CDD" id="cd02801">
    <property type="entry name" value="DUS_like_FMN"/>
    <property type="match status" value="1"/>
</dbReference>
<dbReference type="Proteomes" id="UP000295433">
    <property type="component" value="Unassembled WGS sequence"/>
</dbReference>
<dbReference type="GO" id="GO:0102266">
    <property type="term" value="F:tRNA-dihydrouridine20a synthase activity"/>
    <property type="evidence" value="ECO:0007669"/>
    <property type="project" value="RHEA"/>
</dbReference>
<dbReference type="InterPro" id="IPR018517">
    <property type="entry name" value="tRNA_hU_synthase_CS"/>
</dbReference>
<dbReference type="FunFam" id="1.20.120.1460:FF:000001">
    <property type="entry name" value="tRNA-dihydrouridine(20/20a) synthase"/>
    <property type="match status" value="1"/>
</dbReference>
<dbReference type="InterPro" id="IPR013785">
    <property type="entry name" value="Aldolase_TIM"/>
</dbReference>
<dbReference type="Pfam" id="PF01207">
    <property type="entry name" value="Dus"/>
    <property type="match status" value="1"/>
</dbReference>
<dbReference type="PROSITE" id="PS01136">
    <property type="entry name" value="UPF0034"/>
    <property type="match status" value="1"/>
</dbReference>
<evidence type="ECO:0000256" key="10">
    <source>
        <dbReference type="HAMAP-Rule" id="MF_02041"/>
    </source>
</evidence>
<comment type="catalytic activity">
    <reaction evidence="10">
        <text>5,6-dihydrouridine(20a) in tRNA + NAD(+) = uridine(20a) in tRNA + NADH + H(+)</text>
        <dbReference type="Rhea" id="RHEA:53348"/>
        <dbReference type="Rhea" id="RHEA-COMP:13535"/>
        <dbReference type="Rhea" id="RHEA-COMP:13536"/>
        <dbReference type="ChEBI" id="CHEBI:15378"/>
        <dbReference type="ChEBI" id="CHEBI:57540"/>
        <dbReference type="ChEBI" id="CHEBI:57945"/>
        <dbReference type="ChEBI" id="CHEBI:65315"/>
        <dbReference type="ChEBI" id="CHEBI:74443"/>
    </reaction>
</comment>
<feature type="binding site" evidence="10 13">
    <location>
        <position position="184"/>
    </location>
    <ligand>
        <name>FMN</name>
        <dbReference type="ChEBI" id="CHEBI:58210"/>
    </ligand>
</feature>
<evidence type="ECO:0000256" key="4">
    <source>
        <dbReference type="ARBA" id="ARBA00022643"/>
    </source>
</evidence>
<feature type="binding site" evidence="10 13">
    <location>
        <position position="82"/>
    </location>
    <ligand>
        <name>FMN</name>
        <dbReference type="ChEBI" id="CHEBI:58210"/>
    </ligand>
</feature>
<evidence type="ECO:0000256" key="13">
    <source>
        <dbReference type="PIRSR" id="PIRSR006621-2"/>
    </source>
</evidence>
<feature type="site" description="Interacts with tRNA; defines subfamily-specific binding signature" evidence="10">
    <location>
        <position position="315"/>
    </location>
</feature>
<keyword evidence="13" id="KW-0547">Nucleotide-binding</keyword>
<keyword evidence="16" id="KW-1185">Reference proteome</keyword>
<dbReference type="GO" id="GO:0050660">
    <property type="term" value="F:flavin adenine dinucleotide binding"/>
    <property type="evidence" value="ECO:0007669"/>
    <property type="project" value="InterPro"/>
</dbReference>
<comment type="function">
    <text evidence="9 10">Catalyzes the synthesis of 5,6-dihydrouridine (D), a modified base found in the D-loop of most tRNAs, via the reduction of the C5-C6 double bond in target uridines. Specifically modifies U20 and U20a in tRNAs.</text>
</comment>
<dbReference type="PANTHER" id="PTHR42907">
    <property type="entry name" value="FMN-LINKED OXIDOREDUCTASES SUPERFAMILY PROTEIN"/>
    <property type="match status" value="1"/>
</dbReference>
<name>A0A4R3VMV7_9GAMM</name>
<feature type="binding site" evidence="10 13">
    <location>
        <begin position="246"/>
        <end position="247"/>
    </location>
    <ligand>
        <name>FMN</name>
        <dbReference type="ChEBI" id="CHEBI:58210"/>
    </ligand>
</feature>
<dbReference type="EMBL" id="SMBY01000006">
    <property type="protein sequence ID" value="TCV05405.1"/>
    <property type="molecule type" value="Genomic_DNA"/>
</dbReference>
<evidence type="ECO:0000256" key="8">
    <source>
        <dbReference type="ARBA" id="ARBA00023002"/>
    </source>
</evidence>
<comment type="caution">
    <text evidence="15">The sequence shown here is derived from an EMBL/GenBank/DDBJ whole genome shotgun (WGS) entry which is preliminary data.</text>
</comment>
<feature type="site" description="Interacts with tRNA" evidence="10">
    <location>
        <position position="109"/>
    </location>
</feature>
<feature type="site" description="Interacts with tRNA; defines subfamily-specific binding signature" evidence="10">
    <location>
        <position position="196"/>
    </location>
</feature>
<evidence type="ECO:0000256" key="11">
    <source>
        <dbReference type="PIRNR" id="PIRNR006621"/>
    </source>
</evidence>
<feature type="site" description="Interacts with tRNA; defines subfamily-specific binding signature" evidence="10">
    <location>
        <position position="312"/>
    </location>
</feature>
<keyword evidence="7 10" id="KW-0694">RNA-binding</keyword>
<comment type="catalytic activity">
    <reaction evidence="10">
        <text>5,6-dihydrouridine(20a) in tRNA + NADP(+) = uridine(20a) in tRNA + NADPH + H(+)</text>
        <dbReference type="Rhea" id="RHEA:53344"/>
        <dbReference type="Rhea" id="RHEA-COMP:13535"/>
        <dbReference type="Rhea" id="RHEA-COMP:13536"/>
        <dbReference type="ChEBI" id="CHEBI:15378"/>
        <dbReference type="ChEBI" id="CHEBI:57783"/>
        <dbReference type="ChEBI" id="CHEBI:58349"/>
        <dbReference type="ChEBI" id="CHEBI:65315"/>
        <dbReference type="ChEBI" id="CHEBI:74443"/>
    </reaction>
</comment>
<dbReference type="Gene3D" id="1.20.120.1460">
    <property type="match status" value="1"/>
</dbReference>
<comment type="similarity">
    <text evidence="10">Belongs to the Dus family. DusA subfamily.</text>
</comment>
<dbReference type="AlphaFoldDB" id="A0A4R3VMV7"/>
<feature type="active site" description="Proton donor" evidence="10 12">
    <location>
        <position position="112"/>
    </location>
</feature>